<evidence type="ECO:0000313" key="4">
    <source>
        <dbReference type="EMBL" id="SUO94191.1"/>
    </source>
</evidence>
<feature type="modified residue" description="4-aspartylphosphate" evidence="2">
    <location>
        <position position="85"/>
    </location>
</feature>
<dbReference type="RefSeq" id="WP_084601706.1">
    <property type="nucleotide sequence ID" value="NZ_LWHB01000104.1"/>
</dbReference>
<evidence type="ECO:0000313" key="5">
    <source>
        <dbReference type="Proteomes" id="UP000254601"/>
    </source>
</evidence>
<protein>
    <submittedName>
        <fullName evidence="4">Hydrogenase transcriptional regulatory protein hupR1</fullName>
    </submittedName>
</protein>
<sequence>MKNNELLSQYEDITENLSSSSAETEQLNIDIDPNKPTILFIDDEVRILRSLKMIFRKTHNVFTTSDPEAFRRLIREQHIHVIVCDQKMPKVTGTQLLAEANKVSPHSIRFLLTGYADLNAVIESINHGEVYRYLTKPWDVEQLKSIINEATEISQMLERRENNLSKLTLKEGEKLNLLVMFENEVIYKRFNEQFHDEFNIFWGKDVETTKHILETQPIAIVVSDIHFCQQKIVPIVNLLKQLVPDIIVLTVTEHLDSGDLIELINQGQIYRCLVRPVPVEVLGRSMQQAEEKHLELHNNPELQQRFQVEAIHTENAEQQDEDKPVLGNILDSIRKKFG</sequence>
<keyword evidence="1 2" id="KW-0597">Phosphoprotein</keyword>
<gene>
    <name evidence="4" type="primary">hupR1</name>
    <name evidence="4" type="ORF">NCTC13337_00611</name>
</gene>
<dbReference type="Gene3D" id="3.40.50.2300">
    <property type="match status" value="2"/>
</dbReference>
<dbReference type="GO" id="GO:0000160">
    <property type="term" value="P:phosphorelay signal transduction system"/>
    <property type="evidence" value="ECO:0007669"/>
    <property type="project" value="InterPro"/>
</dbReference>
<name>A0A380MR61_9GAMM</name>
<dbReference type="SMART" id="SM00448">
    <property type="entry name" value="REC"/>
    <property type="match status" value="1"/>
</dbReference>
<evidence type="ECO:0000256" key="2">
    <source>
        <dbReference type="PROSITE-ProRule" id="PRU00169"/>
    </source>
</evidence>
<dbReference type="OrthoDB" id="9802066at2"/>
<dbReference type="InterPro" id="IPR050595">
    <property type="entry name" value="Bact_response_regulator"/>
</dbReference>
<evidence type="ECO:0000256" key="1">
    <source>
        <dbReference type="ARBA" id="ARBA00022553"/>
    </source>
</evidence>
<dbReference type="InterPro" id="IPR001789">
    <property type="entry name" value="Sig_transdc_resp-reg_receiver"/>
</dbReference>
<accession>A0A380MR61</accession>
<proteinExistence type="predicted"/>
<dbReference type="AlphaFoldDB" id="A0A380MR61"/>
<dbReference type="EMBL" id="UHIC01000001">
    <property type="protein sequence ID" value="SUO94191.1"/>
    <property type="molecule type" value="Genomic_DNA"/>
</dbReference>
<feature type="domain" description="Response regulatory" evidence="3">
    <location>
        <begin position="37"/>
        <end position="151"/>
    </location>
</feature>
<evidence type="ECO:0000259" key="3">
    <source>
        <dbReference type="PROSITE" id="PS50110"/>
    </source>
</evidence>
<organism evidence="4 5">
    <name type="scientific">Suttonella ornithocola</name>
    <dbReference type="NCBI Taxonomy" id="279832"/>
    <lineage>
        <taxon>Bacteria</taxon>
        <taxon>Pseudomonadati</taxon>
        <taxon>Pseudomonadota</taxon>
        <taxon>Gammaproteobacteria</taxon>
        <taxon>Cardiobacteriales</taxon>
        <taxon>Cardiobacteriaceae</taxon>
        <taxon>Suttonella</taxon>
    </lineage>
</organism>
<dbReference type="Pfam" id="PF00072">
    <property type="entry name" value="Response_reg"/>
    <property type="match status" value="1"/>
</dbReference>
<dbReference type="Proteomes" id="UP000254601">
    <property type="component" value="Unassembled WGS sequence"/>
</dbReference>
<dbReference type="InterPro" id="IPR011006">
    <property type="entry name" value="CheY-like_superfamily"/>
</dbReference>
<dbReference type="CDD" id="cd17569">
    <property type="entry name" value="REC_HupR-like"/>
    <property type="match status" value="1"/>
</dbReference>
<dbReference type="PROSITE" id="PS50110">
    <property type="entry name" value="RESPONSE_REGULATORY"/>
    <property type="match status" value="1"/>
</dbReference>
<dbReference type="SUPFAM" id="SSF52172">
    <property type="entry name" value="CheY-like"/>
    <property type="match status" value="2"/>
</dbReference>
<dbReference type="PANTHER" id="PTHR44591:SF19">
    <property type="entry name" value="TWO-COMPONENT RESPONSE REGULATOR-RELATED"/>
    <property type="match status" value="1"/>
</dbReference>
<keyword evidence="5" id="KW-1185">Reference proteome</keyword>
<reference evidence="4 5" key="1">
    <citation type="submission" date="2018-06" db="EMBL/GenBank/DDBJ databases">
        <authorList>
            <consortium name="Pathogen Informatics"/>
            <person name="Doyle S."/>
        </authorList>
    </citation>
    <scope>NUCLEOTIDE SEQUENCE [LARGE SCALE GENOMIC DNA]</scope>
    <source>
        <strain evidence="4 5">NCTC13337</strain>
    </source>
</reference>
<dbReference type="PANTHER" id="PTHR44591">
    <property type="entry name" value="STRESS RESPONSE REGULATOR PROTEIN 1"/>
    <property type="match status" value="1"/>
</dbReference>